<keyword evidence="2" id="KW-1185">Reference proteome</keyword>
<organism evidence="1 2">
    <name type="scientific">Demequina litorisediminis</name>
    <dbReference type="NCBI Taxonomy" id="1849022"/>
    <lineage>
        <taxon>Bacteria</taxon>
        <taxon>Bacillati</taxon>
        <taxon>Actinomycetota</taxon>
        <taxon>Actinomycetes</taxon>
        <taxon>Micrococcales</taxon>
        <taxon>Demequinaceae</taxon>
        <taxon>Demequina</taxon>
    </lineage>
</organism>
<evidence type="ECO:0000313" key="2">
    <source>
        <dbReference type="Proteomes" id="UP001157125"/>
    </source>
</evidence>
<proteinExistence type="predicted"/>
<reference evidence="2" key="1">
    <citation type="journal article" date="2019" name="Int. J. Syst. Evol. Microbiol.">
        <title>The Global Catalogue of Microorganisms (GCM) 10K type strain sequencing project: providing services to taxonomists for standard genome sequencing and annotation.</title>
        <authorList>
            <consortium name="The Broad Institute Genomics Platform"/>
            <consortium name="The Broad Institute Genome Sequencing Center for Infectious Disease"/>
            <person name="Wu L."/>
            <person name="Ma J."/>
        </authorList>
    </citation>
    <scope>NUCLEOTIDE SEQUENCE [LARGE SCALE GENOMIC DNA]</scope>
    <source>
        <strain evidence="2">NBRC 112299</strain>
    </source>
</reference>
<evidence type="ECO:0000313" key="1">
    <source>
        <dbReference type="EMBL" id="GMA35974.1"/>
    </source>
</evidence>
<sequence>MVDDAIFMSKGRTLGDEASAMVAEAKTKYRIDALDRDLLISTLRGSSVPVEETPTGVVVRIDGDTNAAEALAWLVSKGVRVHRFGPVGSALEQTYMAMNEERR</sequence>
<comment type="caution">
    <text evidence="1">The sequence shown here is derived from an EMBL/GenBank/DDBJ whole genome shotgun (WGS) entry which is preliminary data.</text>
</comment>
<dbReference type="RefSeq" id="WP_348523821.1">
    <property type="nucleotide sequence ID" value="NZ_BSUN01000001.1"/>
</dbReference>
<accession>A0ABQ6IE38</accession>
<protein>
    <recommendedName>
        <fullName evidence="3">ABC transporter ATP-binding protein</fullName>
    </recommendedName>
</protein>
<dbReference type="EMBL" id="BSUN01000001">
    <property type="protein sequence ID" value="GMA35974.1"/>
    <property type="molecule type" value="Genomic_DNA"/>
</dbReference>
<evidence type="ECO:0008006" key="3">
    <source>
        <dbReference type="Google" id="ProtNLM"/>
    </source>
</evidence>
<dbReference type="Proteomes" id="UP001157125">
    <property type="component" value="Unassembled WGS sequence"/>
</dbReference>
<gene>
    <name evidence="1" type="ORF">GCM10025876_21780</name>
</gene>
<name>A0ABQ6IE38_9MICO</name>